<keyword evidence="1" id="KW-0040">ANK repeat</keyword>
<feature type="repeat" description="ANK" evidence="1">
    <location>
        <begin position="316"/>
        <end position="348"/>
    </location>
</feature>
<accession>A0A7D8UR13</accession>
<dbReference type="AlphaFoldDB" id="A0A7D8UR13"/>
<evidence type="ECO:0000313" key="3">
    <source>
        <dbReference type="Proteomes" id="UP000481288"/>
    </source>
</evidence>
<dbReference type="EMBL" id="QGMG01000251">
    <property type="protein sequence ID" value="TVY55348.1"/>
    <property type="molecule type" value="Genomic_DNA"/>
</dbReference>
<dbReference type="PANTHER" id="PTHR24133:SF40">
    <property type="entry name" value="ANKYRIN REPEAT DOMAIN 44"/>
    <property type="match status" value="1"/>
</dbReference>
<dbReference type="PROSITE" id="PS50297">
    <property type="entry name" value="ANK_REP_REGION"/>
    <property type="match status" value="1"/>
</dbReference>
<proteinExistence type="predicted"/>
<dbReference type="SUPFAM" id="SSF48403">
    <property type="entry name" value="Ankyrin repeat"/>
    <property type="match status" value="1"/>
</dbReference>
<evidence type="ECO:0000256" key="1">
    <source>
        <dbReference type="PROSITE-ProRule" id="PRU00023"/>
    </source>
</evidence>
<protein>
    <submittedName>
        <fullName evidence="2">Uncharacterized protein</fullName>
    </submittedName>
</protein>
<organism evidence="2 3">
    <name type="scientific">Lachnellula cervina</name>
    <dbReference type="NCBI Taxonomy" id="1316786"/>
    <lineage>
        <taxon>Eukaryota</taxon>
        <taxon>Fungi</taxon>
        <taxon>Dikarya</taxon>
        <taxon>Ascomycota</taxon>
        <taxon>Pezizomycotina</taxon>
        <taxon>Leotiomycetes</taxon>
        <taxon>Helotiales</taxon>
        <taxon>Lachnaceae</taxon>
        <taxon>Lachnellula</taxon>
    </lineage>
</organism>
<dbReference type="InterPro" id="IPR052391">
    <property type="entry name" value="E3_Ligase-Neurotoxin"/>
</dbReference>
<dbReference type="InterPro" id="IPR036770">
    <property type="entry name" value="Ankyrin_rpt-contain_sf"/>
</dbReference>
<dbReference type="Pfam" id="PF00023">
    <property type="entry name" value="Ank"/>
    <property type="match status" value="1"/>
</dbReference>
<dbReference type="PANTHER" id="PTHR24133">
    <property type="entry name" value="ANKYRIN DOMAIN-CONTAINING"/>
    <property type="match status" value="1"/>
</dbReference>
<name>A0A7D8UR13_9HELO</name>
<gene>
    <name evidence="2" type="ORF">LCER1_G004375</name>
</gene>
<keyword evidence="3" id="KW-1185">Reference proteome</keyword>
<reference evidence="2 3" key="1">
    <citation type="submission" date="2018-05" db="EMBL/GenBank/DDBJ databases">
        <title>Whole genome sequencing for identification of molecular markers to develop diagnostic detection tools for the regulated plant pathogen Lachnellula willkommii.</title>
        <authorList>
            <person name="Giroux E."/>
            <person name="Bilodeau G."/>
        </authorList>
    </citation>
    <scope>NUCLEOTIDE SEQUENCE [LARGE SCALE GENOMIC DNA]</scope>
    <source>
        <strain evidence="2 3">CBS 625.97</strain>
    </source>
</reference>
<dbReference type="Gene3D" id="1.25.40.20">
    <property type="entry name" value="Ankyrin repeat-containing domain"/>
    <property type="match status" value="1"/>
</dbReference>
<dbReference type="InterPro" id="IPR002110">
    <property type="entry name" value="Ankyrin_rpt"/>
</dbReference>
<dbReference type="PROSITE" id="PS50088">
    <property type="entry name" value="ANK_REPEAT"/>
    <property type="match status" value="1"/>
</dbReference>
<dbReference type="SMART" id="SM00248">
    <property type="entry name" value="ANK"/>
    <property type="match status" value="3"/>
</dbReference>
<comment type="caution">
    <text evidence="2">The sequence shown here is derived from an EMBL/GenBank/DDBJ whole genome shotgun (WGS) entry which is preliminary data.</text>
</comment>
<sequence length="661" mass="74475">MAESLGVAAGGIAVTQLATQVASGVIKLKNYWEQVKNVPAEMSYLVREIESLNLILCHIQDHQASQCEPASVGNCIHLRQSLELCQQGSAELGTLVNELAAKIEGKLGLKRKLASAKVVLKNEEIKILKRRMKSTIRLLSLSYQCHTSAIVQMQSEVIVTRVSNHISSAALELRRSDDTVFETQILKDVPQTHGIDFKPYEYWTGSPSCIRHIVGNFEYRKRYCKHRGKEGDEYYARYVFPRWFSDKAWEYRAHNTNLGWRINLQMCRYLSGISPFFKAVRDGDLISVRKMLLTREAFVTDRVAGARFDGGVLFVHGQTALHFSAERGDLEMSQLFLSEGADPLALDNQNKTPLHLLASYASFLAFSEKLEVMKLCRLLLRSGASDLLIEDTSVLEDTNAPISLVRCIQQEMYPSFSELSLRRRIDILGSGDGQWHNRPALLRSSFVHGSSISSEVLNWADWRQDSFLHLFARALASIVCSPPHDTGLPCDQDLHPEDIKQLSVSRDGSFLWRGIIKDFVSAGAQLHAINAMGETPFWVLLRTAMRTKPLAADYSALVASWLSDLLICGVDLQAYGAEEHAILMRNQLHEVEVYCPCVGCDLPHRLINFAYGPHPDDWVLWYLEFTDQYAGTFWEMMEAKSDDGHDPLEMTVPGSWDEDDA</sequence>
<evidence type="ECO:0000313" key="2">
    <source>
        <dbReference type="EMBL" id="TVY55348.1"/>
    </source>
</evidence>
<dbReference type="Proteomes" id="UP000481288">
    <property type="component" value="Unassembled WGS sequence"/>
</dbReference>
<dbReference type="OrthoDB" id="3200163at2759"/>